<dbReference type="InterPro" id="IPR013154">
    <property type="entry name" value="ADH-like_N"/>
</dbReference>
<protein>
    <submittedName>
        <fullName evidence="8">GroES-like protein</fullName>
    </submittedName>
</protein>
<dbReference type="Pfam" id="PF08240">
    <property type="entry name" value="ADH_N"/>
    <property type="match status" value="1"/>
</dbReference>
<accession>A0AAD6C7K8</accession>
<keyword evidence="9" id="KW-1185">Reference proteome</keyword>
<dbReference type="Gene3D" id="3.90.180.10">
    <property type="entry name" value="Medium-chain alcohol dehydrogenases, catalytic domain"/>
    <property type="match status" value="1"/>
</dbReference>
<feature type="domain" description="Alcohol dehydrogenase-like N-terminal" evidence="7">
    <location>
        <begin position="33"/>
        <end position="141"/>
    </location>
</feature>
<dbReference type="GO" id="GO:0046872">
    <property type="term" value="F:metal ion binding"/>
    <property type="evidence" value="ECO:0007669"/>
    <property type="project" value="UniProtKB-KW"/>
</dbReference>
<evidence type="ECO:0000259" key="7">
    <source>
        <dbReference type="Pfam" id="PF08240"/>
    </source>
</evidence>
<evidence type="ECO:0000256" key="5">
    <source>
        <dbReference type="ARBA" id="ARBA00023027"/>
    </source>
</evidence>
<dbReference type="InterPro" id="IPR036291">
    <property type="entry name" value="NAD(P)-bd_dom_sf"/>
</dbReference>
<dbReference type="Gene3D" id="3.40.50.720">
    <property type="entry name" value="NAD(P)-binding Rossmann-like Domain"/>
    <property type="match status" value="1"/>
</dbReference>
<dbReference type="InterPro" id="IPR011032">
    <property type="entry name" value="GroES-like_sf"/>
</dbReference>
<dbReference type="AlphaFoldDB" id="A0AAD6C7K8"/>
<comment type="caution">
    <text evidence="8">The sequence shown here is derived from an EMBL/GenBank/DDBJ whole genome shotgun (WGS) entry which is preliminary data.</text>
</comment>
<comment type="cofactor">
    <cofactor evidence="1">
        <name>Zn(2+)</name>
        <dbReference type="ChEBI" id="CHEBI:29105"/>
    </cofactor>
</comment>
<evidence type="ECO:0000256" key="2">
    <source>
        <dbReference type="ARBA" id="ARBA00008072"/>
    </source>
</evidence>
<dbReference type="SUPFAM" id="SSF51735">
    <property type="entry name" value="NAD(P)-binding Rossmann-fold domains"/>
    <property type="match status" value="1"/>
</dbReference>
<sequence>MGLNATSMQAVTWGGYPLQVNVSTLPIPQILDPTDVIVKVSLSAISGADIHTYNGAYEEKEVPWVMGHEALGIIVEVGNSVTSFSVGDKVVVPDQASNGLEDLSTAELMGLGLGLDSYLTTGCQAEYVRVPFANDNLFPIPQATDEAPSKSTLANPDLDYLLASSIFATGWGALDLAGYQPGDSVAVFGAGPIGLMAVYSAMLRGASRVFLVDGDRRRLSVAEGLGAMPIDLTHSDPITKILRQESDGVLRSVDCVGTEAAHQLQLRDDKVLENMTAITKIGGGIGRVGTFKATGDALSTSPWHFLFPTFQSGAIDSTLVAPQLIEMISQGKAKPSFIVSSIISVDEAPQFYERASQHLETKVVIKFSSA</sequence>
<reference evidence="8" key="1">
    <citation type="submission" date="2022-12" db="EMBL/GenBank/DDBJ databases">
        <authorList>
            <person name="Petersen C."/>
        </authorList>
    </citation>
    <scope>NUCLEOTIDE SEQUENCE</scope>
    <source>
        <strain evidence="8">IBT 16125</strain>
    </source>
</reference>
<evidence type="ECO:0000259" key="6">
    <source>
        <dbReference type="Pfam" id="PF00107"/>
    </source>
</evidence>
<dbReference type="PANTHER" id="PTHR42813">
    <property type="entry name" value="ZINC-TYPE ALCOHOL DEHYDROGENASE-LIKE"/>
    <property type="match status" value="1"/>
</dbReference>
<dbReference type="SUPFAM" id="SSF50129">
    <property type="entry name" value="GroES-like"/>
    <property type="match status" value="1"/>
</dbReference>
<proteinExistence type="inferred from homology"/>
<gene>
    <name evidence="8" type="ORF">N7458_005066</name>
</gene>
<dbReference type="PANTHER" id="PTHR42813:SF3">
    <property type="entry name" value="GLUTATHIONE-INDEPENDENT FORMALDEHYDE DEHYDROGENASE"/>
    <property type="match status" value="1"/>
</dbReference>
<comment type="similarity">
    <text evidence="2">Belongs to the zinc-containing alcohol dehydrogenase family.</text>
</comment>
<evidence type="ECO:0000313" key="9">
    <source>
        <dbReference type="Proteomes" id="UP001213681"/>
    </source>
</evidence>
<dbReference type="RefSeq" id="XP_056767066.1">
    <property type="nucleotide sequence ID" value="XM_056908448.1"/>
</dbReference>
<name>A0AAD6C7K8_9EURO</name>
<evidence type="ECO:0000313" key="8">
    <source>
        <dbReference type="EMBL" id="KAJ5454110.1"/>
    </source>
</evidence>
<keyword evidence="4" id="KW-0862">Zinc</keyword>
<dbReference type="GeneID" id="81598691"/>
<dbReference type="EMBL" id="JAPVEA010000005">
    <property type="protein sequence ID" value="KAJ5454110.1"/>
    <property type="molecule type" value="Genomic_DNA"/>
</dbReference>
<dbReference type="Pfam" id="PF00107">
    <property type="entry name" value="ADH_zinc_N"/>
    <property type="match status" value="1"/>
</dbReference>
<reference evidence="8" key="2">
    <citation type="journal article" date="2023" name="IMA Fungus">
        <title>Comparative genomic study of the Penicillium genus elucidates a diverse pangenome and 15 lateral gene transfer events.</title>
        <authorList>
            <person name="Petersen C."/>
            <person name="Sorensen T."/>
            <person name="Nielsen M.R."/>
            <person name="Sondergaard T.E."/>
            <person name="Sorensen J.L."/>
            <person name="Fitzpatrick D.A."/>
            <person name="Frisvad J.C."/>
            <person name="Nielsen K.L."/>
        </authorList>
    </citation>
    <scope>NUCLEOTIDE SEQUENCE</scope>
    <source>
        <strain evidence="8">IBT 16125</strain>
    </source>
</reference>
<evidence type="ECO:0000256" key="3">
    <source>
        <dbReference type="ARBA" id="ARBA00022723"/>
    </source>
</evidence>
<feature type="domain" description="Alcohol dehydrogenase-like C-terminal" evidence="6">
    <location>
        <begin position="192"/>
        <end position="263"/>
    </location>
</feature>
<evidence type="ECO:0000256" key="1">
    <source>
        <dbReference type="ARBA" id="ARBA00001947"/>
    </source>
</evidence>
<keyword evidence="3" id="KW-0479">Metal-binding</keyword>
<dbReference type="InterPro" id="IPR013149">
    <property type="entry name" value="ADH-like_C"/>
</dbReference>
<keyword evidence="5" id="KW-0520">NAD</keyword>
<evidence type="ECO:0000256" key="4">
    <source>
        <dbReference type="ARBA" id="ARBA00022833"/>
    </source>
</evidence>
<dbReference type="Proteomes" id="UP001213681">
    <property type="component" value="Unassembled WGS sequence"/>
</dbReference>
<organism evidence="8 9">
    <name type="scientific">Penicillium daleae</name>
    <dbReference type="NCBI Taxonomy" id="63821"/>
    <lineage>
        <taxon>Eukaryota</taxon>
        <taxon>Fungi</taxon>
        <taxon>Dikarya</taxon>
        <taxon>Ascomycota</taxon>
        <taxon>Pezizomycotina</taxon>
        <taxon>Eurotiomycetes</taxon>
        <taxon>Eurotiomycetidae</taxon>
        <taxon>Eurotiales</taxon>
        <taxon>Aspergillaceae</taxon>
        <taxon>Penicillium</taxon>
    </lineage>
</organism>